<protein>
    <submittedName>
        <fullName evidence="5">Type IV pilus assembly protein PilF</fullName>
    </submittedName>
</protein>
<evidence type="ECO:0000256" key="2">
    <source>
        <dbReference type="ARBA" id="ARBA00022803"/>
    </source>
</evidence>
<keyword evidence="6" id="KW-1185">Reference proteome</keyword>
<evidence type="ECO:0000313" key="5">
    <source>
        <dbReference type="EMBL" id="SEG86592.1"/>
    </source>
</evidence>
<feature type="signal peptide" evidence="4">
    <location>
        <begin position="1"/>
        <end position="18"/>
    </location>
</feature>
<keyword evidence="4" id="KW-0732">Signal</keyword>
<sequence length="259" mass="29206">MRQVHAVLLLLMAIMVSACSTTSSDRFEKAGASKEDALESYTSLGLQYLRAGDTAGAKSPLQRALDIDDSYAPAYNAMALVFQAERDLDIAESYFRKAIDADSDSAMIHNNFGVFLFSQERYQEACSELARATEDPFYTARAQAFENLGRCYRRTGRPDVAEHALRRSLTLSQQRPLALVELSDLMLEKNQDPEAAALFNRFRELVEQKRVNHFPLSLWVGIRVARYEGNANMAATYALLLKNMYPQSVEYRAYKESAQ</sequence>
<dbReference type="Pfam" id="PF13181">
    <property type="entry name" value="TPR_8"/>
    <property type="match status" value="1"/>
</dbReference>
<organism evidence="5 6">
    <name type="scientific">Marinobacterium lutimaris</name>
    <dbReference type="NCBI Taxonomy" id="568106"/>
    <lineage>
        <taxon>Bacteria</taxon>
        <taxon>Pseudomonadati</taxon>
        <taxon>Pseudomonadota</taxon>
        <taxon>Gammaproteobacteria</taxon>
        <taxon>Oceanospirillales</taxon>
        <taxon>Oceanospirillaceae</taxon>
        <taxon>Marinobacterium</taxon>
    </lineage>
</organism>
<dbReference type="SUPFAM" id="SSF48452">
    <property type="entry name" value="TPR-like"/>
    <property type="match status" value="1"/>
</dbReference>
<dbReference type="Proteomes" id="UP000236745">
    <property type="component" value="Unassembled WGS sequence"/>
</dbReference>
<dbReference type="SMART" id="SM00028">
    <property type="entry name" value="TPR"/>
    <property type="match status" value="3"/>
</dbReference>
<evidence type="ECO:0000313" key="6">
    <source>
        <dbReference type="Proteomes" id="UP000236745"/>
    </source>
</evidence>
<dbReference type="EMBL" id="FNVQ01000007">
    <property type="protein sequence ID" value="SEG86592.1"/>
    <property type="molecule type" value="Genomic_DNA"/>
</dbReference>
<feature type="repeat" description="TPR" evidence="3">
    <location>
        <begin position="38"/>
        <end position="71"/>
    </location>
</feature>
<dbReference type="NCBIfam" id="TIGR02521">
    <property type="entry name" value="type_IV_pilW"/>
    <property type="match status" value="1"/>
</dbReference>
<dbReference type="InterPro" id="IPR019734">
    <property type="entry name" value="TPR_rpt"/>
</dbReference>
<dbReference type="AlphaFoldDB" id="A0A1H6DMU1"/>
<dbReference type="OrthoDB" id="129043at2"/>
<dbReference type="PANTHER" id="PTHR44186:SF1">
    <property type="entry name" value="BARDET-BIEDL SYNDROME 4 PROTEIN"/>
    <property type="match status" value="1"/>
</dbReference>
<dbReference type="PROSITE" id="PS50005">
    <property type="entry name" value="TPR"/>
    <property type="match status" value="3"/>
</dbReference>
<reference evidence="5 6" key="1">
    <citation type="submission" date="2016-10" db="EMBL/GenBank/DDBJ databases">
        <authorList>
            <person name="de Groot N.N."/>
        </authorList>
    </citation>
    <scope>NUCLEOTIDE SEQUENCE [LARGE SCALE GENOMIC DNA]</scope>
    <source>
        <strain evidence="5 6">DSM 22012</strain>
    </source>
</reference>
<dbReference type="PANTHER" id="PTHR44186">
    <property type="match status" value="1"/>
</dbReference>
<evidence type="ECO:0000256" key="3">
    <source>
        <dbReference type="PROSITE-ProRule" id="PRU00339"/>
    </source>
</evidence>
<name>A0A1H6DMU1_9GAMM</name>
<keyword evidence="1" id="KW-0677">Repeat</keyword>
<evidence type="ECO:0000256" key="1">
    <source>
        <dbReference type="ARBA" id="ARBA00022737"/>
    </source>
</evidence>
<gene>
    <name evidence="5" type="ORF">SAMN05444390_107220</name>
</gene>
<proteinExistence type="predicted"/>
<feature type="repeat" description="TPR" evidence="3">
    <location>
        <begin position="142"/>
        <end position="175"/>
    </location>
</feature>
<dbReference type="Gene3D" id="1.25.40.10">
    <property type="entry name" value="Tetratricopeptide repeat domain"/>
    <property type="match status" value="1"/>
</dbReference>
<feature type="chain" id="PRO_5009296056" evidence="4">
    <location>
        <begin position="19"/>
        <end position="259"/>
    </location>
</feature>
<dbReference type="RefSeq" id="WP_104005675.1">
    <property type="nucleotide sequence ID" value="NZ_FNVQ01000007.1"/>
</dbReference>
<feature type="repeat" description="TPR" evidence="3">
    <location>
        <begin position="72"/>
        <end position="105"/>
    </location>
</feature>
<dbReference type="InterPro" id="IPR013360">
    <property type="entry name" value="Pilus_4_PilW"/>
</dbReference>
<dbReference type="Pfam" id="PF13424">
    <property type="entry name" value="TPR_12"/>
    <property type="match status" value="1"/>
</dbReference>
<evidence type="ECO:0000256" key="4">
    <source>
        <dbReference type="SAM" id="SignalP"/>
    </source>
</evidence>
<accession>A0A1H6DMU1</accession>
<dbReference type="InterPro" id="IPR011990">
    <property type="entry name" value="TPR-like_helical_dom_sf"/>
</dbReference>
<dbReference type="PROSITE" id="PS51257">
    <property type="entry name" value="PROKAR_LIPOPROTEIN"/>
    <property type="match status" value="1"/>
</dbReference>
<keyword evidence="2 3" id="KW-0802">TPR repeat</keyword>